<evidence type="ECO:0000256" key="2">
    <source>
        <dbReference type="ARBA" id="ARBA00022737"/>
    </source>
</evidence>
<sequence>MPIRLVENKTMVLICAEVDGNPRNASFVWYKSNTIIGAVANYSIRDAKSKDAGYYTCTGSNGFGRKNSPIVSVSSVMNHNTIAEDNTAVLQCAVQSNPPPNIVWTKHESNTILHRISNVLQSNLTIDNANCLDTGSPRRHNSDSDGVSQNPIVLAIGENLTISQHIIAFPIGISSWTFKRDENSPETTVYSTSNCSTYNVTNHHICFSRLNLTATNFGLYSVIIVNDVGKATFTYNVIPEGPPEPPINILVACEITSMIVSWRPGFDGGSQQSFRVIWLNIKTLKTEYSSEIMELNQDSTKQYIVKFLTSDTSYIIYVEATNKHGIVRSSDNDNCTTGSDCNTDGKEVDR</sequence>
<dbReference type="PANTHER" id="PTHR12231:SF240">
    <property type="entry name" value="PROTEIN TURTLE HOMOLOG B"/>
    <property type="match status" value="1"/>
</dbReference>
<dbReference type="Gene3D" id="2.60.40.10">
    <property type="entry name" value="Immunoglobulins"/>
    <property type="match status" value="4"/>
</dbReference>
<keyword evidence="1" id="KW-0732">Signal</keyword>
<dbReference type="SMART" id="SM00060">
    <property type="entry name" value="FN3"/>
    <property type="match status" value="1"/>
</dbReference>
<gene>
    <name evidence="7" type="ORF">AM593_03403</name>
</gene>
<dbReference type="Pfam" id="PF13927">
    <property type="entry name" value="Ig_3"/>
    <property type="match status" value="1"/>
</dbReference>
<dbReference type="InterPro" id="IPR003961">
    <property type="entry name" value="FN3_dom"/>
</dbReference>
<reference evidence="7 8" key="1">
    <citation type="journal article" date="2016" name="PLoS ONE">
        <title>A First Insight into the Genome of the Filter-Feeder Mussel Mytilus galloprovincialis.</title>
        <authorList>
            <person name="Murgarella M."/>
            <person name="Puiu D."/>
            <person name="Novoa B."/>
            <person name="Figueras A."/>
            <person name="Posada D."/>
            <person name="Canchaya C."/>
        </authorList>
    </citation>
    <scope>NUCLEOTIDE SEQUENCE [LARGE SCALE GENOMIC DNA]</scope>
    <source>
        <tissue evidence="7">Muscle</tissue>
    </source>
</reference>
<evidence type="ECO:0000259" key="6">
    <source>
        <dbReference type="PROSITE" id="PS50853"/>
    </source>
</evidence>
<feature type="domain" description="Ig-like" evidence="5">
    <location>
        <begin position="1"/>
        <end position="74"/>
    </location>
</feature>
<evidence type="ECO:0000313" key="7">
    <source>
        <dbReference type="EMBL" id="OPL33168.1"/>
    </source>
</evidence>
<name>A0A3L5TU49_MYTGA</name>
<dbReference type="SUPFAM" id="SSF48726">
    <property type="entry name" value="Immunoglobulin"/>
    <property type="match status" value="3"/>
</dbReference>
<dbReference type="PROSITE" id="PS50853">
    <property type="entry name" value="FN3"/>
    <property type="match status" value="1"/>
</dbReference>
<evidence type="ECO:0000313" key="8">
    <source>
        <dbReference type="Proteomes" id="UP000266721"/>
    </source>
</evidence>
<proteinExistence type="predicted"/>
<dbReference type="SUPFAM" id="SSF49265">
    <property type="entry name" value="Fibronectin type III"/>
    <property type="match status" value="1"/>
</dbReference>
<feature type="domain" description="Fibronectin type-III" evidence="6">
    <location>
        <begin position="242"/>
        <end position="340"/>
    </location>
</feature>
<feature type="non-terminal residue" evidence="7">
    <location>
        <position position="1"/>
    </location>
</feature>
<dbReference type="PROSITE" id="PS50835">
    <property type="entry name" value="IG_LIKE"/>
    <property type="match status" value="1"/>
</dbReference>
<dbReference type="GO" id="GO:0043005">
    <property type="term" value="C:neuron projection"/>
    <property type="evidence" value="ECO:0007669"/>
    <property type="project" value="TreeGrafter"/>
</dbReference>
<dbReference type="Pfam" id="PF13895">
    <property type="entry name" value="Ig_2"/>
    <property type="match status" value="1"/>
</dbReference>
<keyword evidence="4" id="KW-0393">Immunoglobulin domain</keyword>
<keyword evidence="2" id="KW-0677">Repeat</keyword>
<accession>A0A3L5TU49</accession>
<dbReference type="CDD" id="cd00063">
    <property type="entry name" value="FN3"/>
    <property type="match status" value="1"/>
</dbReference>
<dbReference type="InterPro" id="IPR013783">
    <property type="entry name" value="Ig-like_fold"/>
</dbReference>
<keyword evidence="8" id="KW-1185">Reference proteome</keyword>
<dbReference type="InterPro" id="IPR036179">
    <property type="entry name" value="Ig-like_dom_sf"/>
</dbReference>
<dbReference type="AlphaFoldDB" id="A0A3L5TU49"/>
<comment type="caution">
    <text evidence="7">The sequence shown here is derived from an EMBL/GenBank/DDBJ whole genome shotgun (WGS) entry which is preliminary data.</text>
</comment>
<dbReference type="CDD" id="cd00096">
    <property type="entry name" value="Ig"/>
    <property type="match status" value="1"/>
</dbReference>
<dbReference type="Proteomes" id="UP000266721">
    <property type="component" value="Unassembled WGS sequence"/>
</dbReference>
<dbReference type="InterPro" id="IPR051170">
    <property type="entry name" value="Neural/epithelial_adhesion"/>
</dbReference>
<dbReference type="InterPro" id="IPR007110">
    <property type="entry name" value="Ig-like_dom"/>
</dbReference>
<keyword evidence="3" id="KW-1015">Disulfide bond</keyword>
<dbReference type="InterPro" id="IPR003598">
    <property type="entry name" value="Ig_sub2"/>
</dbReference>
<dbReference type="EMBL" id="KV584493">
    <property type="protein sequence ID" value="OPL33168.1"/>
    <property type="molecule type" value="Genomic_DNA"/>
</dbReference>
<evidence type="ECO:0000259" key="5">
    <source>
        <dbReference type="PROSITE" id="PS50835"/>
    </source>
</evidence>
<dbReference type="SMART" id="SM00408">
    <property type="entry name" value="IGc2"/>
    <property type="match status" value="2"/>
</dbReference>
<evidence type="ECO:0000256" key="4">
    <source>
        <dbReference type="ARBA" id="ARBA00023319"/>
    </source>
</evidence>
<organism evidence="7 8">
    <name type="scientific">Mytilus galloprovincialis</name>
    <name type="common">Mediterranean mussel</name>
    <dbReference type="NCBI Taxonomy" id="29158"/>
    <lineage>
        <taxon>Eukaryota</taxon>
        <taxon>Metazoa</taxon>
        <taxon>Spiralia</taxon>
        <taxon>Lophotrochozoa</taxon>
        <taxon>Mollusca</taxon>
        <taxon>Bivalvia</taxon>
        <taxon>Autobranchia</taxon>
        <taxon>Pteriomorphia</taxon>
        <taxon>Mytilida</taxon>
        <taxon>Mytiloidea</taxon>
        <taxon>Mytilidae</taxon>
        <taxon>Mytilinae</taxon>
        <taxon>Mytilus</taxon>
    </lineage>
</organism>
<evidence type="ECO:0000256" key="1">
    <source>
        <dbReference type="ARBA" id="ARBA00022729"/>
    </source>
</evidence>
<dbReference type="Pfam" id="PF00041">
    <property type="entry name" value="fn3"/>
    <property type="match status" value="1"/>
</dbReference>
<protein>
    <submittedName>
        <fullName evidence="7">Uncharacterized protein</fullName>
    </submittedName>
</protein>
<evidence type="ECO:0000256" key="3">
    <source>
        <dbReference type="ARBA" id="ARBA00023157"/>
    </source>
</evidence>
<dbReference type="PANTHER" id="PTHR12231">
    <property type="entry name" value="CTX-RELATED TYPE I TRANSMEMBRANE PROTEIN"/>
    <property type="match status" value="1"/>
</dbReference>
<dbReference type="InterPro" id="IPR036116">
    <property type="entry name" value="FN3_sf"/>
</dbReference>